<accession>A0ABN9LNY6</accession>
<name>A0ABN9LNY6_9NEOB</name>
<reference evidence="1" key="1">
    <citation type="submission" date="2023-07" db="EMBL/GenBank/DDBJ databases">
        <authorList>
            <person name="Stuckert A."/>
        </authorList>
    </citation>
    <scope>NUCLEOTIDE SEQUENCE</scope>
</reference>
<organism evidence="1 2">
    <name type="scientific">Ranitomeya imitator</name>
    <name type="common">mimic poison frog</name>
    <dbReference type="NCBI Taxonomy" id="111125"/>
    <lineage>
        <taxon>Eukaryota</taxon>
        <taxon>Metazoa</taxon>
        <taxon>Chordata</taxon>
        <taxon>Craniata</taxon>
        <taxon>Vertebrata</taxon>
        <taxon>Euteleostomi</taxon>
        <taxon>Amphibia</taxon>
        <taxon>Batrachia</taxon>
        <taxon>Anura</taxon>
        <taxon>Neobatrachia</taxon>
        <taxon>Hyloidea</taxon>
        <taxon>Dendrobatidae</taxon>
        <taxon>Dendrobatinae</taxon>
        <taxon>Ranitomeya</taxon>
    </lineage>
</organism>
<keyword evidence="2" id="KW-1185">Reference proteome</keyword>
<comment type="caution">
    <text evidence="1">The sequence shown here is derived from an EMBL/GenBank/DDBJ whole genome shotgun (WGS) entry which is preliminary data.</text>
</comment>
<dbReference type="PANTHER" id="PTHR15079:SF10">
    <property type="entry name" value="DEATH DOMAIN-CONTAINING PROTEIN"/>
    <property type="match status" value="1"/>
</dbReference>
<evidence type="ECO:0000313" key="2">
    <source>
        <dbReference type="Proteomes" id="UP001176940"/>
    </source>
</evidence>
<sequence>MISCSEKQAVKTSVLTSPTAVTTKFDFVCHLSAAIKETVSVSICDLYPGCENVSVRSRSMMFEPGLTKGVLEVFVSPSHHPHCSADDQSTKAIDIQNANLNGVGDFSVWEFSGNPTYFCSYDYFAANDPSSVHIVVFSLEEPYEIQLNQVIFWLNFLKSLVPVEEPIVYFFFISLILMLGN</sequence>
<dbReference type="PANTHER" id="PTHR15079">
    <property type="entry name" value="MYD88"/>
    <property type="match status" value="1"/>
</dbReference>
<dbReference type="InterPro" id="IPR017281">
    <property type="entry name" value="Myelin_different_resp_MyD88"/>
</dbReference>
<evidence type="ECO:0000313" key="1">
    <source>
        <dbReference type="EMBL" id="CAJ0946818.1"/>
    </source>
</evidence>
<protein>
    <submittedName>
        <fullName evidence="1">Uncharacterized protein</fullName>
    </submittedName>
</protein>
<dbReference type="Proteomes" id="UP001176940">
    <property type="component" value="Unassembled WGS sequence"/>
</dbReference>
<proteinExistence type="predicted"/>
<gene>
    <name evidence="1" type="ORF">RIMI_LOCUS11457577</name>
</gene>
<dbReference type="EMBL" id="CAUEEQ010025952">
    <property type="protein sequence ID" value="CAJ0946818.1"/>
    <property type="molecule type" value="Genomic_DNA"/>
</dbReference>